<evidence type="ECO:0000256" key="11">
    <source>
        <dbReference type="ARBA" id="ARBA00022799"/>
    </source>
</evidence>
<evidence type="ECO:0000256" key="4">
    <source>
        <dbReference type="ARBA" id="ARBA00004869"/>
    </source>
</evidence>
<evidence type="ECO:0000256" key="21">
    <source>
        <dbReference type="ARBA" id="ARBA00048005"/>
    </source>
</evidence>
<evidence type="ECO:0000256" key="16">
    <source>
        <dbReference type="ARBA" id="ARBA00023212"/>
    </source>
</evidence>
<dbReference type="PRINTS" id="PR00078">
    <property type="entry name" value="G3PDHDRGNASE"/>
</dbReference>
<evidence type="ECO:0000256" key="5">
    <source>
        <dbReference type="ARBA" id="ARBA00007406"/>
    </source>
</evidence>
<comment type="catalytic activity">
    <reaction evidence="21">
        <text>S-nitroso-L-cysteinyl-[GAPDH] + L-cysteinyl-[protein] = L-cysteinyl-[GAPDH] + S-nitroso-L-cysteinyl-[protein]</text>
        <dbReference type="Rhea" id="RHEA:66684"/>
        <dbReference type="Rhea" id="RHEA-COMP:10131"/>
        <dbReference type="Rhea" id="RHEA-COMP:17089"/>
        <dbReference type="Rhea" id="RHEA-COMP:17090"/>
        <dbReference type="Rhea" id="RHEA-COMP:17091"/>
        <dbReference type="ChEBI" id="CHEBI:29950"/>
        <dbReference type="ChEBI" id="CHEBI:149494"/>
    </reaction>
    <physiologicalReaction direction="left-to-right" evidence="21">
        <dbReference type="Rhea" id="RHEA:66685"/>
    </physiologicalReaction>
</comment>
<dbReference type="EMBL" id="CAJHUB010000754">
    <property type="protein sequence ID" value="CAD7682549.1"/>
    <property type="molecule type" value="Genomic_DNA"/>
</dbReference>
<evidence type="ECO:0000256" key="14">
    <source>
        <dbReference type="ARBA" id="ARBA00023027"/>
    </source>
</evidence>
<evidence type="ECO:0000256" key="12">
    <source>
        <dbReference type="ARBA" id="ARBA00022845"/>
    </source>
</evidence>
<dbReference type="GO" id="GO:0005829">
    <property type="term" value="C:cytosol"/>
    <property type="evidence" value="ECO:0007669"/>
    <property type="project" value="UniProtKB-SubCell"/>
</dbReference>
<accession>A0A811Z6H8</accession>
<keyword evidence="15" id="KW-0324">Glycolysis</keyword>
<evidence type="ECO:0000256" key="2">
    <source>
        <dbReference type="ARBA" id="ARBA00004245"/>
    </source>
</evidence>
<dbReference type="PANTHER" id="PTHR10836:SF111">
    <property type="entry name" value="GLYCERALDEHYDE-3-PHOSPHATE DEHYDROGENASE"/>
    <property type="match status" value="1"/>
</dbReference>
<comment type="subunit">
    <text evidence="19">Homotetramer. Interacts with TPPP; the interaction is direct. Interacts (when S-nitrosylated) with SIAH1; leading to nuclear translocation. Interacts with RILPL1/GOSPEL, leading to prevent the interaction between GAPDH and SIAH1 and prevent nuclear translocation. Interacts with CHP1; the interaction increases the binding of CHP1 with microtubules. Associates with microtubules. Interacts with EIF1AD, USP25, PRKCI and WARS1. Interacts with phosphorylated RPL13A; inhibited by oxidatively-modified low-densitity lipoprotein (LDL(ox)). Component of the GAIT complex. Interacts with FKBP6; leading to inhibit GAPDH catalytic activity. Interacts with TRAF2, promoting TRAF2 ubiquitination. Interacts with TRAF3, promoting TRAF3 ubiquitination.</text>
</comment>
<dbReference type="InterPro" id="IPR020829">
    <property type="entry name" value="GlycerAld_3-P_DH_cat"/>
</dbReference>
<comment type="catalytic activity">
    <reaction evidence="20">
        <text>D-glyceraldehyde 3-phosphate + phosphate + NAD(+) = (2R)-3-phospho-glyceroyl phosphate + NADH + H(+)</text>
        <dbReference type="Rhea" id="RHEA:10300"/>
        <dbReference type="ChEBI" id="CHEBI:15378"/>
        <dbReference type="ChEBI" id="CHEBI:43474"/>
        <dbReference type="ChEBI" id="CHEBI:57540"/>
        <dbReference type="ChEBI" id="CHEBI:57604"/>
        <dbReference type="ChEBI" id="CHEBI:57945"/>
        <dbReference type="ChEBI" id="CHEBI:59776"/>
        <dbReference type="EC" id="1.2.1.12"/>
    </reaction>
</comment>
<keyword evidence="16" id="KW-0206">Cytoskeleton</keyword>
<dbReference type="Gene3D" id="3.30.360.10">
    <property type="entry name" value="Dihydrodipicolinate Reductase, domain 2"/>
    <property type="match status" value="1"/>
</dbReference>
<keyword evidence="24" id="KW-1185">Reference proteome</keyword>
<keyword evidence="11" id="KW-0702">S-nitrosylation</keyword>
<evidence type="ECO:0000256" key="1">
    <source>
        <dbReference type="ARBA" id="ARBA00004123"/>
    </source>
</evidence>
<evidence type="ECO:0000256" key="13">
    <source>
        <dbReference type="ARBA" id="ARBA00023002"/>
    </source>
</evidence>
<keyword evidence="13" id="KW-0560">Oxidoreductase</keyword>
<evidence type="ECO:0000256" key="17">
    <source>
        <dbReference type="ARBA" id="ARBA00023242"/>
    </source>
</evidence>
<gene>
    <name evidence="23" type="ORF">NYPRO_LOCUS15341</name>
</gene>
<evidence type="ECO:0000256" key="15">
    <source>
        <dbReference type="ARBA" id="ARBA00023152"/>
    </source>
</evidence>
<evidence type="ECO:0000256" key="18">
    <source>
        <dbReference type="ARBA" id="ARBA00031890"/>
    </source>
</evidence>
<evidence type="ECO:0000313" key="23">
    <source>
        <dbReference type="EMBL" id="CAD7682549.1"/>
    </source>
</evidence>
<dbReference type="GO" id="GO:0005856">
    <property type="term" value="C:cytoskeleton"/>
    <property type="evidence" value="ECO:0007669"/>
    <property type="project" value="UniProtKB-SubCell"/>
</dbReference>
<sequence length="193" mass="21833">MEGNHKRYDHYLKVINIASCTMNPLAPWSRLCTYVNFGIMEGLMITVHTITSTLKNMDGTSRKLWHIGHGVSQIIMSANTDTAKIVGKVIPELNGSPMGTVFCAFTPSMFAMNLTSTLKKKTNMASIALNDHVTKLIHLYDNKFDYRNHIVDFMVTWPVRSKNPEPVLPITEQKEERGPHPWGALSQNLLLRH</sequence>
<feature type="domain" description="Glyceraldehyde 3-phosphate dehydrogenase catalytic" evidence="22">
    <location>
        <begin position="36"/>
        <end position="127"/>
    </location>
</feature>
<comment type="subcellular location">
    <subcellularLocation>
        <location evidence="2">Cytoplasm</location>
        <location evidence="2">Cytoskeleton</location>
    </subcellularLocation>
    <subcellularLocation>
        <location evidence="3">Cytoplasm</location>
        <location evidence="3">Cytosol</location>
    </subcellularLocation>
    <subcellularLocation>
        <location evidence="1">Nucleus</location>
    </subcellularLocation>
</comment>
<dbReference type="GO" id="GO:0005634">
    <property type="term" value="C:nucleus"/>
    <property type="evidence" value="ECO:0007669"/>
    <property type="project" value="UniProtKB-SubCell"/>
</dbReference>
<evidence type="ECO:0000256" key="8">
    <source>
        <dbReference type="ARBA" id="ARBA00022490"/>
    </source>
</evidence>
<evidence type="ECO:0000256" key="3">
    <source>
        <dbReference type="ARBA" id="ARBA00004514"/>
    </source>
</evidence>
<evidence type="ECO:0000256" key="9">
    <source>
        <dbReference type="ARBA" id="ARBA00022679"/>
    </source>
</evidence>
<dbReference type="PANTHER" id="PTHR10836">
    <property type="entry name" value="GLYCERALDEHYDE 3-PHOSPHATE DEHYDROGENASE"/>
    <property type="match status" value="1"/>
</dbReference>
<comment type="pathway">
    <text evidence="4">Carbohydrate degradation; glycolysis; pyruvate from D-glyceraldehyde 3-phosphate: step 1/5.</text>
</comment>
<evidence type="ECO:0000259" key="22">
    <source>
        <dbReference type="Pfam" id="PF02800"/>
    </source>
</evidence>
<dbReference type="Proteomes" id="UP000645828">
    <property type="component" value="Unassembled WGS sequence"/>
</dbReference>
<keyword evidence="12" id="KW-0810">Translation regulation</keyword>
<comment type="similarity">
    <text evidence="5">Belongs to the glyceraldehyde-3-phosphate dehydrogenase family.</text>
</comment>
<dbReference type="AlphaFoldDB" id="A0A811Z6H8"/>
<evidence type="ECO:0000256" key="10">
    <source>
        <dbReference type="ARBA" id="ARBA00022703"/>
    </source>
</evidence>
<protein>
    <recommendedName>
        <fullName evidence="7">Glyceraldehyde-3-phosphate dehydrogenase</fullName>
        <ecNumber evidence="6">1.2.1.12</ecNumber>
    </recommendedName>
    <alternativeName>
        <fullName evidence="18">Peptidyl-cysteine S-nitrosylase GAPDH</fullName>
    </alternativeName>
</protein>
<keyword evidence="17" id="KW-0539">Nucleus</keyword>
<evidence type="ECO:0000256" key="6">
    <source>
        <dbReference type="ARBA" id="ARBA00013119"/>
    </source>
</evidence>
<organism evidence="23 24">
    <name type="scientific">Nyctereutes procyonoides</name>
    <name type="common">Raccoon dog</name>
    <name type="synonym">Canis procyonoides</name>
    <dbReference type="NCBI Taxonomy" id="34880"/>
    <lineage>
        <taxon>Eukaryota</taxon>
        <taxon>Metazoa</taxon>
        <taxon>Chordata</taxon>
        <taxon>Craniata</taxon>
        <taxon>Vertebrata</taxon>
        <taxon>Euteleostomi</taxon>
        <taxon>Mammalia</taxon>
        <taxon>Eutheria</taxon>
        <taxon>Laurasiatheria</taxon>
        <taxon>Carnivora</taxon>
        <taxon>Caniformia</taxon>
        <taxon>Canidae</taxon>
        <taxon>Nyctereutes</taxon>
    </lineage>
</organism>
<evidence type="ECO:0000313" key="24">
    <source>
        <dbReference type="Proteomes" id="UP000645828"/>
    </source>
</evidence>
<reference evidence="23" key="1">
    <citation type="submission" date="2020-12" db="EMBL/GenBank/DDBJ databases">
        <authorList>
            <consortium name="Molecular Ecology Group"/>
        </authorList>
    </citation>
    <scope>NUCLEOTIDE SEQUENCE</scope>
    <source>
        <strain evidence="23">TBG_1078</strain>
    </source>
</reference>
<evidence type="ECO:0000256" key="19">
    <source>
        <dbReference type="ARBA" id="ARBA00046997"/>
    </source>
</evidence>
<dbReference type="GO" id="GO:0006915">
    <property type="term" value="P:apoptotic process"/>
    <property type="evidence" value="ECO:0007669"/>
    <property type="project" value="UniProtKB-KW"/>
</dbReference>
<evidence type="ECO:0000256" key="20">
    <source>
        <dbReference type="ARBA" id="ARBA00047698"/>
    </source>
</evidence>
<dbReference type="GO" id="GO:0016740">
    <property type="term" value="F:transferase activity"/>
    <property type="evidence" value="ECO:0007669"/>
    <property type="project" value="UniProtKB-KW"/>
</dbReference>
<dbReference type="GO" id="GO:0006417">
    <property type="term" value="P:regulation of translation"/>
    <property type="evidence" value="ECO:0007669"/>
    <property type="project" value="UniProtKB-KW"/>
</dbReference>
<dbReference type="Pfam" id="PF02800">
    <property type="entry name" value="Gp_dh_C"/>
    <property type="match status" value="1"/>
</dbReference>
<dbReference type="SUPFAM" id="SSF55347">
    <property type="entry name" value="Glyceraldehyde-3-phosphate dehydrogenase-like, C-terminal domain"/>
    <property type="match status" value="1"/>
</dbReference>
<dbReference type="GO" id="GO:0006096">
    <property type="term" value="P:glycolytic process"/>
    <property type="evidence" value="ECO:0007669"/>
    <property type="project" value="UniProtKB-KW"/>
</dbReference>
<proteinExistence type="inferred from homology"/>
<dbReference type="EC" id="1.2.1.12" evidence="6"/>
<dbReference type="GO" id="GO:0004365">
    <property type="term" value="F:glyceraldehyde-3-phosphate dehydrogenase (NAD+) (phosphorylating) activity"/>
    <property type="evidence" value="ECO:0007669"/>
    <property type="project" value="UniProtKB-EC"/>
</dbReference>
<keyword evidence="14" id="KW-0520">NAD</keyword>
<keyword evidence="9" id="KW-0808">Transferase</keyword>
<keyword evidence="10" id="KW-0053">Apoptosis</keyword>
<evidence type="ECO:0000256" key="7">
    <source>
        <dbReference type="ARBA" id="ARBA00021022"/>
    </source>
</evidence>
<name>A0A811Z6H8_NYCPR</name>
<comment type="caution">
    <text evidence="23">The sequence shown here is derived from an EMBL/GenBank/DDBJ whole genome shotgun (WGS) entry which is preliminary data.</text>
</comment>
<dbReference type="InterPro" id="IPR020831">
    <property type="entry name" value="GlycerAld/Erythrose_P_DH"/>
</dbReference>
<keyword evidence="8" id="KW-0963">Cytoplasm</keyword>